<dbReference type="GO" id="GO:0004565">
    <property type="term" value="F:beta-galactosidase activity"/>
    <property type="evidence" value="ECO:0007669"/>
    <property type="project" value="UniProtKB-EC"/>
</dbReference>
<dbReference type="GO" id="GO:0005990">
    <property type="term" value="P:lactose catabolic process"/>
    <property type="evidence" value="ECO:0007669"/>
    <property type="project" value="TreeGrafter"/>
</dbReference>
<evidence type="ECO:0000256" key="4">
    <source>
        <dbReference type="ARBA" id="ARBA00022801"/>
    </source>
</evidence>
<dbReference type="InterPro" id="IPR006103">
    <property type="entry name" value="Glyco_hydro_2_cat"/>
</dbReference>
<evidence type="ECO:0000259" key="8">
    <source>
        <dbReference type="Pfam" id="PF02836"/>
    </source>
</evidence>
<dbReference type="Pfam" id="PF02836">
    <property type="entry name" value="Glyco_hydro_2_C"/>
    <property type="match status" value="1"/>
</dbReference>
<dbReference type="RefSeq" id="WP_069409105.1">
    <property type="nucleotide sequence ID" value="NZ_JAWZLE010000131.1"/>
</dbReference>
<evidence type="ECO:0000256" key="6">
    <source>
        <dbReference type="SAM" id="MobiDB-lite"/>
    </source>
</evidence>
<evidence type="ECO:0000256" key="3">
    <source>
        <dbReference type="ARBA" id="ARBA00012756"/>
    </source>
</evidence>
<evidence type="ECO:0000313" key="11">
    <source>
        <dbReference type="EMBL" id="ODR55017.1"/>
    </source>
</evidence>
<feature type="domain" description="Beta-mannosidase-like galactose-binding" evidence="9">
    <location>
        <begin position="77"/>
        <end position="150"/>
    </location>
</feature>
<dbReference type="InterPro" id="IPR008979">
    <property type="entry name" value="Galactose-bd-like_sf"/>
</dbReference>
<name>A0A1E3UMZ6_9FIRM</name>
<dbReference type="InterPro" id="IPR054593">
    <property type="entry name" value="Beta-mannosidase-like_N2"/>
</dbReference>
<evidence type="ECO:0000256" key="1">
    <source>
        <dbReference type="ARBA" id="ARBA00001412"/>
    </source>
</evidence>
<evidence type="ECO:0000313" key="10">
    <source>
        <dbReference type="EMBL" id="ODR45763.1"/>
    </source>
</evidence>
<evidence type="ECO:0000259" key="7">
    <source>
        <dbReference type="Pfam" id="PF00703"/>
    </source>
</evidence>
<comment type="catalytic activity">
    <reaction evidence="1">
        <text>Hydrolysis of terminal non-reducing beta-D-galactose residues in beta-D-galactosides.</text>
        <dbReference type="EC" id="3.2.1.23"/>
    </reaction>
</comment>
<keyword evidence="13" id="KW-1185">Reference proteome</keyword>
<dbReference type="InterPro" id="IPR036156">
    <property type="entry name" value="Beta-gal/glucu_dom_sf"/>
</dbReference>
<dbReference type="Pfam" id="PF22666">
    <property type="entry name" value="Glyco_hydro_2_N2"/>
    <property type="match status" value="1"/>
</dbReference>
<dbReference type="EMBL" id="MEHD01000051">
    <property type="protein sequence ID" value="ODR45763.1"/>
    <property type="molecule type" value="Genomic_DNA"/>
</dbReference>
<comment type="similarity">
    <text evidence="2">Belongs to the glycosyl hydrolase 2 family.</text>
</comment>
<dbReference type="SUPFAM" id="SSF49785">
    <property type="entry name" value="Galactose-binding domain-like"/>
    <property type="match status" value="1"/>
</dbReference>
<comment type="caution">
    <text evidence="11">The sequence shown here is derived from an EMBL/GenBank/DDBJ whole genome shotgun (WGS) entry which is preliminary data.</text>
</comment>
<dbReference type="InterPro" id="IPR013783">
    <property type="entry name" value="Ig-like_fold"/>
</dbReference>
<evidence type="ECO:0000256" key="2">
    <source>
        <dbReference type="ARBA" id="ARBA00007401"/>
    </source>
</evidence>
<dbReference type="Gene3D" id="2.60.40.10">
    <property type="entry name" value="Immunoglobulins"/>
    <property type="match status" value="1"/>
</dbReference>
<gene>
    <name evidence="11" type="ORF">BEI59_03575</name>
    <name evidence="10" type="ORF">BEI63_28715</name>
</gene>
<protein>
    <recommendedName>
        <fullName evidence="3">beta-galactosidase</fullName>
        <ecNumber evidence="3">3.2.1.23</ecNumber>
    </recommendedName>
</protein>
<keyword evidence="5" id="KW-0326">Glycosidase</keyword>
<dbReference type="InterPro" id="IPR017853">
    <property type="entry name" value="GH"/>
</dbReference>
<keyword evidence="4" id="KW-0378">Hydrolase</keyword>
<feature type="domain" description="Glycoside hydrolase family 2 catalytic" evidence="8">
    <location>
        <begin position="298"/>
        <end position="500"/>
    </location>
</feature>
<dbReference type="InterPro" id="IPR006102">
    <property type="entry name" value="Ig-like_GH2"/>
</dbReference>
<reference evidence="10 13" key="1">
    <citation type="submission" date="2016-08" db="EMBL/GenBank/DDBJ databases">
        <title>Characterization of Isolates of Eisenbergiella tayi Derived from Blood Cultures, Using Whole Genome Sequencing.</title>
        <authorList>
            <person name="Bernier A.-M."/>
            <person name="Burdz T."/>
            <person name="Wiebe D."/>
            <person name="Bernard K."/>
        </authorList>
    </citation>
    <scope>NUCLEOTIDE SEQUENCE [LARGE SCALE GENOMIC DNA]</scope>
    <source>
        <strain evidence="10 13">NML120146</strain>
    </source>
</reference>
<dbReference type="PANTHER" id="PTHR46323:SF2">
    <property type="entry name" value="BETA-GALACTOSIDASE"/>
    <property type="match status" value="1"/>
</dbReference>
<evidence type="ECO:0000313" key="12">
    <source>
        <dbReference type="Proteomes" id="UP000094271"/>
    </source>
</evidence>
<evidence type="ECO:0000313" key="13">
    <source>
        <dbReference type="Proteomes" id="UP000094869"/>
    </source>
</evidence>
<dbReference type="InterPro" id="IPR050347">
    <property type="entry name" value="Bact_Beta-galactosidase"/>
</dbReference>
<dbReference type="PANTHER" id="PTHR46323">
    <property type="entry name" value="BETA-GALACTOSIDASE"/>
    <property type="match status" value="1"/>
</dbReference>
<dbReference type="GO" id="GO:0009341">
    <property type="term" value="C:beta-galactosidase complex"/>
    <property type="evidence" value="ECO:0007669"/>
    <property type="project" value="TreeGrafter"/>
</dbReference>
<dbReference type="PRINTS" id="PR00132">
    <property type="entry name" value="GLHYDRLASE2"/>
</dbReference>
<proteinExistence type="inferred from homology"/>
<dbReference type="Pfam" id="PF00703">
    <property type="entry name" value="Glyco_hydro_2"/>
    <property type="match status" value="1"/>
</dbReference>
<dbReference type="Gene3D" id="3.20.20.80">
    <property type="entry name" value="Glycosidases"/>
    <property type="match status" value="1"/>
</dbReference>
<feature type="compositionally biased region" description="Basic and acidic residues" evidence="6">
    <location>
        <begin position="7"/>
        <end position="21"/>
    </location>
</feature>
<dbReference type="Gene3D" id="2.60.120.260">
    <property type="entry name" value="Galactose-binding domain-like"/>
    <property type="match status" value="2"/>
</dbReference>
<dbReference type="EC" id="3.2.1.23" evidence="3"/>
<dbReference type="OrthoDB" id="9801077at2"/>
<organism evidence="11 12">
    <name type="scientific">Eisenbergiella tayi</name>
    <dbReference type="NCBI Taxonomy" id="1432052"/>
    <lineage>
        <taxon>Bacteria</taxon>
        <taxon>Bacillati</taxon>
        <taxon>Bacillota</taxon>
        <taxon>Clostridia</taxon>
        <taxon>Lachnospirales</taxon>
        <taxon>Lachnospiraceae</taxon>
        <taxon>Eisenbergiella</taxon>
    </lineage>
</organism>
<dbReference type="EMBL" id="MEHA01000002">
    <property type="protein sequence ID" value="ODR55017.1"/>
    <property type="molecule type" value="Genomic_DNA"/>
</dbReference>
<evidence type="ECO:0000259" key="9">
    <source>
        <dbReference type="Pfam" id="PF22666"/>
    </source>
</evidence>
<accession>A0A1E3UMZ6</accession>
<feature type="domain" description="Glycoside hydrolase family 2 immunoglobulin-like beta-sandwich" evidence="7">
    <location>
        <begin position="175"/>
        <end position="293"/>
    </location>
</feature>
<dbReference type="InterPro" id="IPR006101">
    <property type="entry name" value="Glyco_hydro_2"/>
</dbReference>
<reference evidence="11 12" key="2">
    <citation type="submission" date="2016-08" db="EMBL/GenBank/DDBJ databases">
        <authorList>
            <person name="Seilhamer J.J."/>
        </authorList>
    </citation>
    <scope>NUCLEOTIDE SEQUENCE [LARGE SCALE GENOMIC DNA]</scope>
    <source>
        <strain evidence="11 12">NML150140-1</strain>
    </source>
</reference>
<dbReference type="SUPFAM" id="SSF49303">
    <property type="entry name" value="beta-Galactosidase/glucuronidase domain"/>
    <property type="match status" value="1"/>
</dbReference>
<dbReference type="AlphaFoldDB" id="A0A1E3UMZ6"/>
<dbReference type="Proteomes" id="UP000094869">
    <property type="component" value="Unassembled WGS sequence"/>
</dbReference>
<dbReference type="SUPFAM" id="SSF51445">
    <property type="entry name" value="(Trans)glycosidases"/>
    <property type="match status" value="1"/>
</dbReference>
<sequence>MEMNAEQIKDRTIKTESDREEPVIPRLAPEPVWCAGIEKPVICLDGEWEVKDYQDGSIRSVSVPFDMAVLRKSGFSRHYEYRKEIELPPMPRGSRIVLKFEGVNGFADLYVDDVYIASHQNGFLTWNAEITEQAAGKEKAELRLIMDEESDQVSAYSHGGILRSVWMYILPEAYVNAAYLTPLFDEDMETCTLRVDLDISGKEEVQSPEITTEMKSAESLYKIKLLLKSPDGYEAVSRTESLRARGDGYDTINLDVPEPQLWDAEHPRMYTLEMTLLEEGREIECIRRKTGLRKLTKKGNRLFVNHREVKLRGACRHEISPRAGRALTRELIEQDVALFKEANCNYIRTSHYPPSEYFLELCDENGIYVEDELALAFIARTLPYTQRDPEQTGRYLSHFTEVLARDYNHPSVIIWSLCNESFGGSNFDLLNRYVHRKDPTRLTKFSYPMTIREEHEMPDIWSIHYSEYDTDLAKKRDNVSVGHAPGRDLPVLHDEYAHVPCYNREELRRDPFVRSFWGEGLRLFWDNIWNTEGALGGAIWAGIDETDIYDGGNTQLEWGIIDVWRRKKPEFFMTRKAYSPVKILHCERNTRENRFVLVVENRFCHTNLSSVRLEWKCGNCRGGCFLPPAGPAKAVKAVICPDNGRLAEDEPIWMAFLDADGIQVDERMLPAERQEGLLPDSAEEQEELYSEPAAGRTNRVNTGIEIQCREQETILKEKGFTMAFRNDTGLLAGLWADTEKEGKKRLLTGGPILNAPYLKLGEWYLLSRSVEETPEGAVILLHGGYRETLEMTWRIEVRPDGSFITSYTLLQLFKKLPKQLKLRVGVDCGGLDELGITYLADPSMDTLSWRTSPGVRQEDDYAWYPEEHISRHTGTAHRFSKGSVWGIKPDIPWSQDMKNDILNGFYDVEYKGTNDFRSTKANVAEAWLYGSGDSAAIGVVSEETQSGCRTGESRGITGCGRNGKNGNGSIHIRLEPLDPPEWIITNRDERIRYTGTWYPAEDKKESYNGTEMWSREKGAAAECTFTGTGIVWYGPQDTTYGMADVYIDGKRIAHKCSQRAGGVDFSCSCAGYDKKYHIPIFSITDLPDQEHTIRIEVCGEKAEDASDCYIVLDYLRVLTGERTEPVKFMINQAFSFPHLSWGNYRKPPILPEAGTGGTVRMKIVDRKGNSVEEAVDRVIKKGELFPDFKEKIND</sequence>
<dbReference type="Proteomes" id="UP000094271">
    <property type="component" value="Unassembled WGS sequence"/>
</dbReference>
<feature type="region of interest" description="Disordered" evidence="6">
    <location>
        <begin position="1"/>
        <end position="21"/>
    </location>
</feature>
<evidence type="ECO:0000256" key="5">
    <source>
        <dbReference type="ARBA" id="ARBA00023295"/>
    </source>
</evidence>